<keyword evidence="3" id="KW-1185">Reference proteome</keyword>
<dbReference type="EMBL" id="JACBZN010000001">
    <property type="protein sequence ID" value="NYI39045.1"/>
    <property type="molecule type" value="Genomic_DNA"/>
</dbReference>
<evidence type="ECO:0000256" key="1">
    <source>
        <dbReference type="SAM" id="SignalP"/>
    </source>
</evidence>
<dbReference type="PROSITE" id="PS51318">
    <property type="entry name" value="TAT"/>
    <property type="match status" value="1"/>
</dbReference>
<dbReference type="InterPro" id="IPR013783">
    <property type="entry name" value="Ig-like_fold"/>
</dbReference>
<comment type="caution">
    <text evidence="2">The sequence shown here is derived from an EMBL/GenBank/DDBJ whole genome shotgun (WGS) entry which is preliminary data.</text>
</comment>
<accession>A0ABX2SJG4</accession>
<feature type="signal peptide" evidence="1">
    <location>
        <begin position="1"/>
        <end position="29"/>
    </location>
</feature>
<evidence type="ECO:0008006" key="4">
    <source>
        <dbReference type="Google" id="ProtNLM"/>
    </source>
</evidence>
<dbReference type="RefSeq" id="WP_179426294.1">
    <property type="nucleotide sequence ID" value="NZ_BAAAMP010000002.1"/>
</dbReference>
<keyword evidence="1" id="KW-0732">Signal</keyword>
<feature type="chain" id="PRO_5046129234" description="Ig-like domain (Group 3)" evidence="1">
    <location>
        <begin position="30"/>
        <end position="363"/>
    </location>
</feature>
<proteinExistence type="predicted"/>
<dbReference type="Gene3D" id="2.60.40.10">
    <property type="entry name" value="Immunoglobulins"/>
    <property type="match status" value="1"/>
</dbReference>
<sequence>MTHHARPVLLAVLGLLAGLMMAPAATASAAPAAEATISGTVSMEGYAGPDSFPGVSMEQPLVVQAYARVGGRWTKVSETSTVGGGADGLGIRSDGSYTLAFKVAYEDVRLKARQLRYLEDYGIPYPPAAPDTPAAELQTVFWDGTPGGALTIDEAQPIDLRTGSAVDRNITMRLSEKIRVTSRPRITGVASPGQVLTAQPGTYAPAASSVTYRWALREYDNGEYTYSYPTVATGRTFRVTSAHLGRRLALEVEPSRIGFEAPLVQTADLLVKSRSRFAVKAKPGKRKATVTIAIKAPGVATSRIHGKASIYAKGKRIKTVNVRNGKATFTIAKQKKGKRTYTVRYSGNRIITSSAKSLKIAIR</sequence>
<dbReference type="InterPro" id="IPR017868">
    <property type="entry name" value="Filamin/ABP280_repeat-like"/>
</dbReference>
<gene>
    <name evidence="2" type="ORF">BJ975_002420</name>
</gene>
<evidence type="ECO:0000313" key="2">
    <source>
        <dbReference type="EMBL" id="NYI39045.1"/>
    </source>
</evidence>
<reference evidence="2 3" key="1">
    <citation type="submission" date="2020-07" db="EMBL/GenBank/DDBJ databases">
        <title>Sequencing the genomes of 1000 actinobacteria strains.</title>
        <authorList>
            <person name="Klenk H.-P."/>
        </authorList>
    </citation>
    <scope>NUCLEOTIDE SEQUENCE [LARGE SCALE GENOMIC DNA]</scope>
    <source>
        <strain evidence="2 3">DSM 19087</strain>
    </source>
</reference>
<dbReference type="Proteomes" id="UP000587211">
    <property type="component" value="Unassembled WGS sequence"/>
</dbReference>
<organism evidence="2 3">
    <name type="scientific">Aeromicrobium tamlense</name>
    <dbReference type="NCBI Taxonomy" id="375541"/>
    <lineage>
        <taxon>Bacteria</taxon>
        <taxon>Bacillati</taxon>
        <taxon>Actinomycetota</taxon>
        <taxon>Actinomycetes</taxon>
        <taxon>Propionibacteriales</taxon>
        <taxon>Nocardioidaceae</taxon>
        <taxon>Aeromicrobium</taxon>
    </lineage>
</organism>
<evidence type="ECO:0000313" key="3">
    <source>
        <dbReference type="Proteomes" id="UP000587211"/>
    </source>
</evidence>
<dbReference type="PROSITE" id="PS50194">
    <property type="entry name" value="FILAMIN_REPEAT"/>
    <property type="match status" value="1"/>
</dbReference>
<dbReference type="InterPro" id="IPR006311">
    <property type="entry name" value="TAT_signal"/>
</dbReference>
<dbReference type="Gene3D" id="2.60.40.2700">
    <property type="match status" value="1"/>
</dbReference>
<protein>
    <recommendedName>
        <fullName evidence="4">Ig-like domain (Group 3)</fullName>
    </recommendedName>
</protein>
<name>A0ABX2SJG4_9ACTN</name>